<dbReference type="PROSITE" id="PS50011">
    <property type="entry name" value="PROTEIN_KINASE_DOM"/>
    <property type="match status" value="1"/>
</dbReference>
<dbReference type="InterPro" id="IPR017441">
    <property type="entry name" value="Protein_kinase_ATP_BS"/>
</dbReference>
<proteinExistence type="predicted"/>
<accession>A0A937UPV1</accession>
<evidence type="ECO:0000256" key="3">
    <source>
        <dbReference type="PROSITE-ProRule" id="PRU10141"/>
    </source>
</evidence>
<organism evidence="6 7">
    <name type="scientific">Frankia nepalensis</name>
    <dbReference type="NCBI Taxonomy" id="1836974"/>
    <lineage>
        <taxon>Bacteria</taxon>
        <taxon>Bacillati</taxon>
        <taxon>Actinomycetota</taxon>
        <taxon>Actinomycetes</taxon>
        <taxon>Frankiales</taxon>
        <taxon>Frankiaceae</taxon>
        <taxon>Frankia</taxon>
    </lineage>
</organism>
<evidence type="ECO:0000313" key="7">
    <source>
        <dbReference type="Proteomes" id="UP000604475"/>
    </source>
</evidence>
<gene>
    <name evidence="6" type="ORF">I7412_29605</name>
</gene>
<dbReference type="PROSITE" id="PS51125">
    <property type="entry name" value="NHL"/>
    <property type="match status" value="1"/>
</dbReference>
<keyword evidence="3" id="KW-0547">Nucleotide-binding</keyword>
<dbReference type="SUPFAM" id="SSF101898">
    <property type="entry name" value="NHL repeat"/>
    <property type="match status" value="1"/>
</dbReference>
<feature type="compositionally biased region" description="Low complexity" evidence="4">
    <location>
        <begin position="378"/>
        <end position="397"/>
    </location>
</feature>
<evidence type="ECO:0000256" key="2">
    <source>
        <dbReference type="PROSITE-ProRule" id="PRU00504"/>
    </source>
</evidence>
<dbReference type="GO" id="GO:0004672">
    <property type="term" value="F:protein kinase activity"/>
    <property type="evidence" value="ECO:0007669"/>
    <property type="project" value="InterPro"/>
</dbReference>
<dbReference type="PANTHER" id="PTHR46388:SF2">
    <property type="entry name" value="NHL REPEAT-CONTAINING PROTEIN 2"/>
    <property type="match status" value="1"/>
</dbReference>
<keyword evidence="6" id="KW-0808">Transferase</keyword>
<dbReference type="SUPFAM" id="SSF56112">
    <property type="entry name" value="Protein kinase-like (PK-like)"/>
    <property type="match status" value="1"/>
</dbReference>
<dbReference type="Pfam" id="PF25021">
    <property type="entry name" value="TEN_NHL"/>
    <property type="match status" value="2"/>
</dbReference>
<evidence type="ECO:0000313" key="6">
    <source>
        <dbReference type="EMBL" id="MBL7631244.1"/>
    </source>
</evidence>
<dbReference type="InterPro" id="IPR001258">
    <property type="entry name" value="NHL_repeat"/>
</dbReference>
<dbReference type="Gene3D" id="3.30.200.20">
    <property type="entry name" value="Phosphorylase Kinase, domain 1"/>
    <property type="match status" value="1"/>
</dbReference>
<dbReference type="EMBL" id="JAEACQ010000263">
    <property type="protein sequence ID" value="MBL7631244.1"/>
    <property type="molecule type" value="Genomic_DNA"/>
</dbReference>
<name>A0A937UPV1_9ACTN</name>
<dbReference type="InterPro" id="IPR000719">
    <property type="entry name" value="Prot_kinase_dom"/>
</dbReference>
<dbReference type="Pfam" id="PF00069">
    <property type="entry name" value="Pkinase"/>
    <property type="match status" value="1"/>
</dbReference>
<dbReference type="CDD" id="cd14953">
    <property type="entry name" value="NHL_like_1"/>
    <property type="match status" value="1"/>
</dbReference>
<dbReference type="InterPro" id="IPR000033">
    <property type="entry name" value="LDLR_classB_rpt"/>
</dbReference>
<dbReference type="InterPro" id="IPR011042">
    <property type="entry name" value="6-blade_b-propeller_TolB-like"/>
</dbReference>
<evidence type="ECO:0000256" key="1">
    <source>
        <dbReference type="ARBA" id="ARBA00022737"/>
    </source>
</evidence>
<evidence type="ECO:0000259" key="5">
    <source>
        <dbReference type="PROSITE" id="PS50011"/>
    </source>
</evidence>
<dbReference type="AlphaFoldDB" id="A0A937UPV1"/>
<keyword evidence="3" id="KW-0067">ATP-binding</keyword>
<feature type="region of interest" description="Disordered" evidence="4">
    <location>
        <begin position="436"/>
        <end position="488"/>
    </location>
</feature>
<dbReference type="Proteomes" id="UP000604475">
    <property type="component" value="Unassembled WGS sequence"/>
</dbReference>
<dbReference type="SMART" id="SM00135">
    <property type="entry name" value="LY"/>
    <property type="match status" value="4"/>
</dbReference>
<feature type="region of interest" description="Disordered" evidence="4">
    <location>
        <begin position="304"/>
        <end position="406"/>
    </location>
</feature>
<keyword evidence="1" id="KW-0677">Repeat</keyword>
<keyword evidence="7" id="KW-1185">Reference proteome</keyword>
<dbReference type="RefSeq" id="WP_203004495.1">
    <property type="nucleotide sequence ID" value="NZ_JADWYU010000198.1"/>
</dbReference>
<feature type="compositionally biased region" description="Pro residues" evidence="4">
    <location>
        <begin position="309"/>
        <end position="322"/>
    </location>
</feature>
<dbReference type="GO" id="GO:0005524">
    <property type="term" value="F:ATP binding"/>
    <property type="evidence" value="ECO:0007669"/>
    <property type="project" value="UniProtKB-UniRule"/>
</dbReference>
<dbReference type="InterPro" id="IPR011009">
    <property type="entry name" value="Kinase-like_dom_sf"/>
</dbReference>
<sequence length="808" mass="80868">MPVVDRERIAAALPGLVLGRELGSGAHGLVLAATQREPERDVAVKVIDLGPAQETTAPPTDEAALPALTALDHPHLCRTHAVLTVDRILLLVTELLPGGSLGRQDLGPPAGCAVALAVADGLAHAHAAGILHGGLTPANVLFTAGGRPKLTDLGVAGLVADGSWSGSSSGSSSDGQIVGAPQYLAPEQITGAPLGPPTDLYALAAVLYELLAGAPLFGAGLTAQDLVRHHCEVVPPPPPGVPAPVADTLARALAKQPADRHQTAAEFALDLADAARRGYGPGWLEAAGIPVQVSDDVRARATQAVDPEPGTPLPVGPGPVGLPPEDAGGGPFDADSTLRLPPGGTLLPLPVRSAAPAEPSLVPTDATAIQTRSLGPRPADGTGTATPSGDAPAPAGAAPGGGRGGRSRAWRIAVPVAVAVAILAAAAAVVLPRALGSDDEPASPQAARRPAGPTAPPTVVPTSGPLSSQAPPAYPLAPLAGTGEAGFSGDGGPATAAALNQPIGPAIDVFGNLYVADFGNNRVRRISLDGTITTIAGTGEAGFSGDGGPATQAQLNQPAGVAIGPLGELYIVDTFNMRVRQVSPAGIITTVAGSGERPWDPDHDGGPATAASMWYPAGIAVDPVGNVFVADMGNDLIRRISVDGIITTVAGRFGEGEWGDGGPANEAMVSSPFSVACDRVGRVYIADSFNHKVRRINLDGTIETIAGTGFPGYSGDGGPAIAATLRNPRGVAVDAVGNVYITDGDNHRIRRIDLGGNIATIAGTADPGEAGVSEAAFLPDGPVVANNVGGIFATDRQHNQIILINALG</sequence>
<comment type="caution">
    <text evidence="6">The sequence shown here is derived from an EMBL/GenBank/DDBJ whole genome shotgun (WGS) entry which is preliminary data.</text>
</comment>
<feature type="domain" description="Protein kinase" evidence="5">
    <location>
        <begin position="16"/>
        <end position="272"/>
    </location>
</feature>
<evidence type="ECO:0000256" key="4">
    <source>
        <dbReference type="SAM" id="MobiDB-lite"/>
    </source>
</evidence>
<keyword evidence="6" id="KW-0418">Kinase</keyword>
<feature type="binding site" evidence="3">
    <location>
        <position position="45"/>
    </location>
    <ligand>
        <name>ATP</name>
        <dbReference type="ChEBI" id="CHEBI:30616"/>
    </ligand>
</feature>
<dbReference type="InterPro" id="IPR056822">
    <property type="entry name" value="TEN_NHL"/>
</dbReference>
<protein>
    <submittedName>
        <fullName evidence="6">Protein kinase</fullName>
    </submittedName>
</protein>
<feature type="compositionally biased region" description="Low complexity" evidence="4">
    <location>
        <begin position="337"/>
        <end position="350"/>
    </location>
</feature>
<dbReference type="CDD" id="cd14014">
    <property type="entry name" value="STKc_PknB_like"/>
    <property type="match status" value="1"/>
</dbReference>
<dbReference type="PANTHER" id="PTHR46388">
    <property type="entry name" value="NHL REPEAT-CONTAINING PROTEIN 2"/>
    <property type="match status" value="1"/>
</dbReference>
<dbReference type="Gene3D" id="2.120.10.30">
    <property type="entry name" value="TolB, C-terminal domain"/>
    <property type="match status" value="3"/>
</dbReference>
<dbReference type="Gene3D" id="1.10.510.10">
    <property type="entry name" value="Transferase(Phosphotransferase) domain 1"/>
    <property type="match status" value="1"/>
</dbReference>
<reference evidence="6" key="1">
    <citation type="submission" date="2020-12" db="EMBL/GenBank/DDBJ databases">
        <title>Genomic characterization of non-nitrogen-fixing Frankia strains.</title>
        <authorList>
            <person name="Carlos-Shanley C."/>
            <person name="Guerra T."/>
            <person name="Hahn D."/>
        </authorList>
    </citation>
    <scope>NUCLEOTIDE SEQUENCE</scope>
    <source>
        <strain evidence="6">CN6</strain>
    </source>
</reference>
<feature type="repeat" description="NHL" evidence="2">
    <location>
        <begin position="725"/>
        <end position="755"/>
    </location>
</feature>
<dbReference type="PROSITE" id="PS00107">
    <property type="entry name" value="PROTEIN_KINASE_ATP"/>
    <property type="match status" value="1"/>
</dbReference>